<dbReference type="PANTHER" id="PTHR30012">
    <property type="entry name" value="GENERAL SECRETION PATHWAY PROTEIN"/>
    <property type="match status" value="1"/>
</dbReference>
<name>A0A831RWX2_9GAMM</name>
<comment type="similarity">
    <text evidence="2">Belongs to the GSP F family.</text>
</comment>
<evidence type="ECO:0000259" key="8">
    <source>
        <dbReference type="Pfam" id="PF00482"/>
    </source>
</evidence>
<evidence type="ECO:0000256" key="7">
    <source>
        <dbReference type="SAM" id="Phobius"/>
    </source>
</evidence>
<dbReference type="PANTHER" id="PTHR30012:SF0">
    <property type="entry name" value="TYPE II SECRETION SYSTEM PROTEIN F-RELATED"/>
    <property type="match status" value="1"/>
</dbReference>
<keyword evidence="3" id="KW-1003">Cell membrane</keyword>
<evidence type="ECO:0000256" key="5">
    <source>
        <dbReference type="ARBA" id="ARBA00022989"/>
    </source>
</evidence>
<comment type="caution">
    <text evidence="9">The sequence shown here is derived from an EMBL/GenBank/DDBJ whole genome shotgun (WGS) entry which is preliminary data.</text>
</comment>
<dbReference type="GO" id="GO:0015628">
    <property type="term" value="P:protein secretion by the type II secretion system"/>
    <property type="evidence" value="ECO:0007669"/>
    <property type="project" value="TreeGrafter"/>
</dbReference>
<comment type="subcellular location">
    <subcellularLocation>
        <location evidence="1">Cell membrane</location>
        <topology evidence="1">Multi-pass membrane protein</topology>
    </subcellularLocation>
</comment>
<dbReference type="InterPro" id="IPR018076">
    <property type="entry name" value="T2SS_GspF_dom"/>
</dbReference>
<evidence type="ECO:0000256" key="2">
    <source>
        <dbReference type="ARBA" id="ARBA00005745"/>
    </source>
</evidence>
<sequence length="110" mass="11566">KDVISNTVIAETIEEAADSLKRGKGLADPLIEKGILPPLALQMIKVGEESGNLEPMLNKVADVFDNEVRASVKRLLTLLEPALIVGLGLIVAGIIVSIMLAILGANDLAL</sequence>
<dbReference type="InterPro" id="IPR042094">
    <property type="entry name" value="T2SS_GspF_sf"/>
</dbReference>
<evidence type="ECO:0000313" key="9">
    <source>
        <dbReference type="EMBL" id="HEC06509.1"/>
    </source>
</evidence>
<feature type="domain" description="Type II secretion system protein GspF" evidence="8">
    <location>
        <begin position="5"/>
        <end position="100"/>
    </location>
</feature>
<dbReference type="Gene3D" id="1.20.81.30">
    <property type="entry name" value="Type II secretion system (T2SS), domain F"/>
    <property type="match status" value="1"/>
</dbReference>
<feature type="non-terminal residue" evidence="9">
    <location>
        <position position="1"/>
    </location>
</feature>
<dbReference type="InterPro" id="IPR003004">
    <property type="entry name" value="GspF/PilC"/>
</dbReference>
<keyword evidence="5 7" id="KW-1133">Transmembrane helix</keyword>
<keyword evidence="4 7" id="KW-0812">Transmembrane</keyword>
<evidence type="ECO:0000256" key="6">
    <source>
        <dbReference type="ARBA" id="ARBA00023136"/>
    </source>
</evidence>
<organism evidence="9">
    <name type="scientific">Thiolapillus brandeum</name>
    <dbReference type="NCBI Taxonomy" id="1076588"/>
    <lineage>
        <taxon>Bacteria</taxon>
        <taxon>Pseudomonadati</taxon>
        <taxon>Pseudomonadota</taxon>
        <taxon>Gammaproteobacteria</taxon>
        <taxon>Chromatiales</taxon>
        <taxon>Sedimenticolaceae</taxon>
        <taxon>Thiolapillus</taxon>
    </lineage>
</organism>
<keyword evidence="6 7" id="KW-0472">Membrane</keyword>
<feature type="transmembrane region" description="Helical" evidence="7">
    <location>
        <begin position="82"/>
        <end position="105"/>
    </location>
</feature>
<proteinExistence type="inferred from homology"/>
<reference evidence="9" key="1">
    <citation type="journal article" date="2020" name="mSystems">
        <title>Genome- and Community-Level Interaction Insights into Carbon Utilization and Element Cycling Functions of Hydrothermarchaeota in Hydrothermal Sediment.</title>
        <authorList>
            <person name="Zhou Z."/>
            <person name="Liu Y."/>
            <person name="Xu W."/>
            <person name="Pan J."/>
            <person name="Luo Z.H."/>
            <person name="Li M."/>
        </authorList>
    </citation>
    <scope>NUCLEOTIDE SEQUENCE [LARGE SCALE GENOMIC DNA]</scope>
    <source>
        <strain evidence="9">HyVt-458</strain>
    </source>
</reference>
<dbReference type="GO" id="GO:0005886">
    <property type="term" value="C:plasma membrane"/>
    <property type="evidence" value="ECO:0007669"/>
    <property type="project" value="UniProtKB-SubCell"/>
</dbReference>
<evidence type="ECO:0000256" key="4">
    <source>
        <dbReference type="ARBA" id="ARBA00022692"/>
    </source>
</evidence>
<gene>
    <name evidence="9" type="ORF">ENJ12_06645</name>
</gene>
<accession>A0A831RWX2</accession>
<dbReference type="Proteomes" id="UP000886339">
    <property type="component" value="Unassembled WGS sequence"/>
</dbReference>
<evidence type="ECO:0000256" key="1">
    <source>
        <dbReference type="ARBA" id="ARBA00004651"/>
    </source>
</evidence>
<protein>
    <submittedName>
        <fullName evidence="9">Type II secretion system F family protein</fullName>
    </submittedName>
</protein>
<dbReference type="AlphaFoldDB" id="A0A831RWX2"/>
<dbReference type="Pfam" id="PF00482">
    <property type="entry name" value="T2SSF"/>
    <property type="match status" value="1"/>
</dbReference>
<evidence type="ECO:0000256" key="3">
    <source>
        <dbReference type="ARBA" id="ARBA00022475"/>
    </source>
</evidence>
<dbReference type="EMBL" id="DRLF01000231">
    <property type="protein sequence ID" value="HEC06509.1"/>
    <property type="molecule type" value="Genomic_DNA"/>
</dbReference>